<protein>
    <submittedName>
        <fullName evidence="3">Putative tricarboxylic transport TctC</fullName>
    </submittedName>
</protein>
<keyword evidence="4" id="KW-1185">Reference proteome</keyword>
<organism evidence="3 4">
    <name type="scientific">Lutibaculum baratangense AMV1</name>
    <dbReference type="NCBI Taxonomy" id="631454"/>
    <lineage>
        <taxon>Bacteria</taxon>
        <taxon>Pseudomonadati</taxon>
        <taxon>Pseudomonadota</taxon>
        <taxon>Alphaproteobacteria</taxon>
        <taxon>Hyphomicrobiales</taxon>
        <taxon>Tepidamorphaceae</taxon>
        <taxon>Lutibaculum</taxon>
    </lineage>
</organism>
<proteinExistence type="inferred from homology"/>
<dbReference type="Gene3D" id="3.40.190.150">
    <property type="entry name" value="Bordetella uptake gene, domain 1"/>
    <property type="match status" value="1"/>
</dbReference>
<evidence type="ECO:0000256" key="2">
    <source>
        <dbReference type="SAM" id="SignalP"/>
    </source>
</evidence>
<dbReference type="Gene3D" id="3.40.190.10">
    <property type="entry name" value="Periplasmic binding protein-like II"/>
    <property type="match status" value="1"/>
</dbReference>
<dbReference type="PANTHER" id="PTHR42928:SF5">
    <property type="entry name" value="BLR1237 PROTEIN"/>
    <property type="match status" value="1"/>
</dbReference>
<dbReference type="InterPro" id="IPR042100">
    <property type="entry name" value="Bug_dom1"/>
</dbReference>
<dbReference type="Proteomes" id="UP000017819">
    <property type="component" value="Unassembled WGS sequence"/>
</dbReference>
<name>V4RR77_9HYPH</name>
<dbReference type="CDD" id="cd07012">
    <property type="entry name" value="PBP2_Bug_TTT"/>
    <property type="match status" value="1"/>
</dbReference>
<sequence length="331" mass="35294">MNGTRMFEGRISLRRAVATGVALAAFGLAGSALAQDDFPTKKIEIVSHAAPGGGTDITARMWMDAATAELGQDFVIVYKQGGGARSAHEYAMSKEADGYTVVAFTPTHLYSIARGNSPASIDDFTGLARAMQDPSLIVVRADSEIESYDQMIEASKERALNWGVAQVGGTEHIGIARWADAAGVEFRVVPFGSGGEMITALRSGAIDATLANVSEALSQIQNGELRAIAVLADEKVEDLPDVPTAAENGHDVSVYTTRGYMVKAGTPPERVQKLSDALVKAMQSDRFKEYLTDSGLDPDDSVAGSEEWDAQLKEMYAEEKAVIDRLGLANQ</sequence>
<comment type="caution">
    <text evidence="3">The sequence shown here is derived from an EMBL/GenBank/DDBJ whole genome shotgun (WGS) entry which is preliminary data.</text>
</comment>
<dbReference type="STRING" id="631454.N177_1483"/>
<accession>V4RR77</accession>
<evidence type="ECO:0000256" key="1">
    <source>
        <dbReference type="ARBA" id="ARBA00006987"/>
    </source>
</evidence>
<keyword evidence="2" id="KW-0732">Signal</keyword>
<feature type="signal peptide" evidence="2">
    <location>
        <begin position="1"/>
        <end position="34"/>
    </location>
</feature>
<dbReference type="eggNOG" id="COG3181">
    <property type="taxonomic scope" value="Bacteria"/>
</dbReference>
<dbReference type="PIRSF" id="PIRSF017082">
    <property type="entry name" value="YflP"/>
    <property type="match status" value="1"/>
</dbReference>
<dbReference type="PANTHER" id="PTHR42928">
    <property type="entry name" value="TRICARBOXYLATE-BINDING PROTEIN"/>
    <property type="match status" value="1"/>
</dbReference>
<gene>
    <name evidence="3" type="ORF">N177_1483</name>
</gene>
<dbReference type="EMBL" id="AWXZ01000018">
    <property type="protein sequence ID" value="ESR25650.1"/>
    <property type="molecule type" value="Genomic_DNA"/>
</dbReference>
<evidence type="ECO:0000313" key="3">
    <source>
        <dbReference type="EMBL" id="ESR25650.1"/>
    </source>
</evidence>
<reference evidence="3 4" key="1">
    <citation type="journal article" date="2014" name="Genome Announc.">
        <title>Draft Genome Sequence of Lutibaculum baratangense Strain AMV1T, Isolated from a Mud Volcano in Andamans, India.</title>
        <authorList>
            <person name="Singh A."/>
            <person name="Sreenivas A."/>
            <person name="Sathyanarayana Reddy G."/>
            <person name="Pinnaka A.K."/>
            <person name="Shivaji S."/>
        </authorList>
    </citation>
    <scope>NUCLEOTIDE SEQUENCE [LARGE SCALE GENOMIC DNA]</scope>
    <source>
        <strain evidence="3 4">AMV1</strain>
    </source>
</reference>
<dbReference type="SUPFAM" id="SSF53850">
    <property type="entry name" value="Periplasmic binding protein-like II"/>
    <property type="match status" value="1"/>
</dbReference>
<comment type="similarity">
    <text evidence="1">Belongs to the UPF0065 (bug) family.</text>
</comment>
<dbReference type="Pfam" id="PF03401">
    <property type="entry name" value="TctC"/>
    <property type="match status" value="1"/>
</dbReference>
<dbReference type="AlphaFoldDB" id="V4RR77"/>
<dbReference type="InterPro" id="IPR005064">
    <property type="entry name" value="BUG"/>
</dbReference>
<dbReference type="RefSeq" id="WP_023431625.1">
    <property type="nucleotide sequence ID" value="NZ_AWXZ01000018.1"/>
</dbReference>
<feature type="chain" id="PRO_5004728766" evidence="2">
    <location>
        <begin position="35"/>
        <end position="331"/>
    </location>
</feature>
<evidence type="ECO:0000313" key="4">
    <source>
        <dbReference type="Proteomes" id="UP000017819"/>
    </source>
</evidence>